<evidence type="ECO:0000259" key="8">
    <source>
        <dbReference type="PROSITE" id="PS50893"/>
    </source>
</evidence>
<keyword evidence="4" id="KW-0067">ATP-binding</keyword>
<dbReference type="RefSeq" id="WP_068708854.1">
    <property type="nucleotide sequence ID" value="NZ_BAAAXQ010000004.1"/>
</dbReference>
<evidence type="ECO:0000256" key="4">
    <source>
        <dbReference type="ARBA" id="ARBA00022840"/>
    </source>
</evidence>
<comment type="subcellular location">
    <subcellularLocation>
        <location evidence="1">Cell membrane</location>
        <topology evidence="1">Multi-pass membrane protein</topology>
    </subcellularLocation>
</comment>
<evidence type="ECO:0000256" key="3">
    <source>
        <dbReference type="ARBA" id="ARBA00022741"/>
    </source>
</evidence>
<dbReference type="InterPro" id="IPR011527">
    <property type="entry name" value="ABC1_TM_dom"/>
</dbReference>
<keyword evidence="6 7" id="KW-0472">Membrane</keyword>
<feature type="transmembrane region" description="Helical" evidence="7">
    <location>
        <begin position="21"/>
        <end position="41"/>
    </location>
</feature>
<evidence type="ECO:0000256" key="6">
    <source>
        <dbReference type="ARBA" id="ARBA00023136"/>
    </source>
</evidence>
<keyword evidence="11" id="KW-1185">Reference proteome</keyword>
<dbReference type="InterPro" id="IPR027417">
    <property type="entry name" value="P-loop_NTPase"/>
</dbReference>
<dbReference type="CDD" id="cd03254">
    <property type="entry name" value="ABCC_Glucan_exporter_like"/>
    <property type="match status" value="1"/>
</dbReference>
<evidence type="ECO:0000313" key="11">
    <source>
        <dbReference type="Proteomes" id="UP001501577"/>
    </source>
</evidence>
<name>A0ABP6KK68_9ENTE</name>
<organism evidence="10 11">
    <name type="scientific">Tetragenococcus solitarius</name>
    <dbReference type="NCBI Taxonomy" id="71453"/>
    <lineage>
        <taxon>Bacteria</taxon>
        <taxon>Bacillati</taxon>
        <taxon>Bacillota</taxon>
        <taxon>Bacilli</taxon>
        <taxon>Lactobacillales</taxon>
        <taxon>Enterococcaceae</taxon>
        <taxon>Tetragenococcus</taxon>
    </lineage>
</organism>
<reference evidence="11" key="1">
    <citation type="journal article" date="2019" name="Int. J. Syst. Evol. Microbiol.">
        <title>The Global Catalogue of Microorganisms (GCM) 10K type strain sequencing project: providing services to taxonomists for standard genome sequencing and annotation.</title>
        <authorList>
            <consortium name="The Broad Institute Genomics Platform"/>
            <consortium name="The Broad Institute Genome Sequencing Center for Infectious Disease"/>
            <person name="Wu L."/>
            <person name="Ma J."/>
        </authorList>
    </citation>
    <scope>NUCLEOTIDE SEQUENCE [LARGE SCALE GENOMIC DNA]</scope>
    <source>
        <strain evidence="11">JCM 8736</strain>
    </source>
</reference>
<dbReference type="SMART" id="SM00382">
    <property type="entry name" value="AAA"/>
    <property type="match status" value="1"/>
</dbReference>
<feature type="transmembrane region" description="Helical" evidence="7">
    <location>
        <begin position="169"/>
        <end position="186"/>
    </location>
</feature>
<feature type="domain" description="ABC transmembrane type-1" evidence="9">
    <location>
        <begin position="22"/>
        <end position="310"/>
    </location>
</feature>
<dbReference type="Gene3D" id="3.40.50.300">
    <property type="entry name" value="P-loop containing nucleotide triphosphate hydrolases"/>
    <property type="match status" value="1"/>
</dbReference>
<dbReference type="EMBL" id="BAAAXQ010000004">
    <property type="protein sequence ID" value="GAA3008294.1"/>
    <property type="molecule type" value="Genomic_DNA"/>
</dbReference>
<dbReference type="InterPro" id="IPR036640">
    <property type="entry name" value="ABC1_TM_sf"/>
</dbReference>
<evidence type="ECO:0000313" key="10">
    <source>
        <dbReference type="EMBL" id="GAA3008294.1"/>
    </source>
</evidence>
<keyword evidence="2 7" id="KW-0812">Transmembrane</keyword>
<accession>A0ABP6KK68</accession>
<feature type="transmembrane region" description="Helical" evidence="7">
    <location>
        <begin position="68"/>
        <end position="93"/>
    </location>
</feature>
<feature type="transmembrane region" description="Helical" evidence="7">
    <location>
        <begin position="260"/>
        <end position="281"/>
    </location>
</feature>
<dbReference type="PROSITE" id="PS50929">
    <property type="entry name" value="ABC_TM1F"/>
    <property type="match status" value="1"/>
</dbReference>
<dbReference type="Pfam" id="PF00005">
    <property type="entry name" value="ABC_tran"/>
    <property type="match status" value="1"/>
</dbReference>
<dbReference type="InterPro" id="IPR017871">
    <property type="entry name" value="ABC_transporter-like_CS"/>
</dbReference>
<gene>
    <name evidence="10" type="primary">efrB</name>
    <name evidence="10" type="ORF">GCM10019998_00500</name>
</gene>
<dbReference type="Proteomes" id="UP001501577">
    <property type="component" value="Unassembled WGS sequence"/>
</dbReference>
<dbReference type="InterPro" id="IPR003593">
    <property type="entry name" value="AAA+_ATPase"/>
</dbReference>
<dbReference type="InterPro" id="IPR003439">
    <property type="entry name" value="ABC_transporter-like_ATP-bd"/>
</dbReference>
<comment type="caution">
    <text evidence="10">The sequence shown here is derived from an EMBL/GenBank/DDBJ whole genome shotgun (WGS) entry which is preliminary data.</text>
</comment>
<proteinExistence type="predicted"/>
<evidence type="ECO:0000256" key="7">
    <source>
        <dbReference type="SAM" id="Phobius"/>
    </source>
</evidence>
<dbReference type="Pfam" id="PF00664">
    <property type="entry name" value="ABC_membrane"/>
    <property type="match status" value="1"/>
</dbReference>
<feature type="transmembrane region" description="Helical" evidence="7">
    <location>
        <begin position="143"/>
        <end position="163"/>
    </location>
</feature>
<dbReference type="CDD" id="cd18547">
    <property type="entry name" value="ABC_6TM_Tm288_like"/>
    <property type="match status" value="1"/>
</dbReference>
<keyword evidence="5 7" id="KW-1133">Transmembrane helix</keyword>
<dbReference type="SUPFAM" id="SSF90123">
    <property type="entry name" value="ABC transporter transmembrane region"/>
    <property type="match status" value="1"/>
</dbReference>
<protein>
    <submittedName>
        <fullName evidence="10">Multidrug efflux ABC transporter subunit EfrB</fullName>
    </submittedName>
</protein>
<sequence>MNAFSSLKRLGHYLKPYKFKFILVMFLVVATVIFNTALPYVTGLPTTEISKNIANGDPINFDYIKQTVIAIVMIGVGYGGSQLAAGLLMTGVVQSAMKDLRRDISHKINRLPVSYFDTRQQGNVFSRVTNDVDVVSGALQQSLVQLVNAFLSIILSLSMMFYINVYMALAAMIMVPASYFISRFVISKSQKYFNGMQNSLGEMNGFVQEHMTGFNVIKLFGQEHNTAENFKKVNQSVKKNGFKAQFISGLMMPLVQSTAYLTYIVIAVVGSLFVLSGAIVVGQLQAFIQYIWQISQPMGNITQLSAMLQSASASARRVFEVLDEDEEESSENEVALPEHVEGNVEFDHVSFSYKSNEPLIEDLNFSVKAGQTVAIVGPTGAGKTTIINLLMRFYDVDEGAIKIDGIDTKEMDRSDVRSLFGMVLQDAWLYGGTIADNIRFGKLDATDYEVVDAAKTANVDHFIRTIPEGYDMETASEGDNISLGQKQLMTIARAVISDPKILILDEATSSVDTRLEALIQKAMDQVMKGRTSFVIAHRLSTIRDADLILVMDHGSIIEQGTHDALLAKGGFYADLYNSQFADQE</sequence>
<evidence type="ECO:0000256" key="1">
    <source>
        <dbReference type="ARBA" id="ARBA00004651"/>
    </source>
</evidence>
<dbReference type="PANTHER" id="PTHR43394">
    <property type="entry name" value="ATP-DEPENDENT PERMEASE MDL1, MITOCHONDRIAL"/>
    <property type="match status" value="1"/>
</dbReference>
<dbReference type="Gene3D" id="1.20.1560.10">
    <property type="entry name" value="ABC transporter type 1, transmembrane domain"/>
    <property type="match status" value="1"/>
</dbReference>
<evidence type="ECO:0000256" key="2">
    <source>
        <dbReference type="ARBA" id="ARBA00022692"/>
    </source>
</evidence>
<evidence type="ECO:0000256" key="5">
    <source>
        <dbReference type="ARBA" id="ARBA00022989"/>
    </source>
</evidence>
<dbReference type="PROSITE" id="PS00211">
    <property type="entry name" value="ABC_TRANSPORTER_1"/>
    <property type="match status" value="1"/>
</dbReference>
<dbReference type="PANTHER" id="PTHR43394:SF1">
    <property type="entry name" value="ATP-BINDING CASSETTE SUB-FAMILY B MEMBER 10, MITOCHONDRIAL"/>
    <property type="match status" value="1"/>
</dbReference>
<dbReference type="PROSITE" id="PS50893">
    <property type="entry name" value="ABC_TRANSPORTER_2"/>
    <property type="match status" value="1"/>
</dbReference>
<dbReference type="SUPFAM" id="SSF52540">
    <property type="entry name" value="P-loop containing nucleoside triphosphate hydrolases"/>
    <property type="match status" value="1"/>
</dbReference>
<dbReference type="InterPro" id="IPR039421">
    <property type="entry name" value="Type_1_exporter"/>
</dbReference>
<feature type="domain" description="ABC transporter" evidence="8">
    <location>
        <begin position="344"/>
        <end position="578"/>
    </location>
</feature>
<evidence type="ECO:0000259" key="9">
    <source>
        <dbReference type="PROSITE" id="PS50929"/>
    </source>
</evidence>
<keyword evidence="3" id="KW-0547">Nucleotide-binding</keyword>